<keyword evidence="9 14" id="KW-0472">Membrane</keyword>
<keyword evidence="6 14" id="KW-0812">Transmembrane</keyword>
<protein>
    <recommendedName>
        <fullName evidence="12">CDP-diacylglycerol--glycerol-3-phosphate 3-phosphatidyltransferase</fullName>
        <ecNumber evidence="12">2.7.8.5</ecNumber>
    </recommendedName>
</protein>
<dbReference type="GO" id="GO:0008444">
    <property type="term" value="F:CDP-diacylglycerol-glycerol-3-phosphate 3-phosphatidyltransferase activity"/>
    <property type="evidence" value="ECO:0007669"/>
    <property type="project" value="UniProtKB-UniRule"/>
</dbReference>
<keyword evidence="7 14" id="KW-1133">Transmembrane helix</keyword>
<dbReference type="PROSITE" id="PS00379">
    <property type="entry name" value="CDP_ALCOHOL_P_TRANSF"/>
    <property type="match status" value="1"/>
</dbReference>
<organism evidence="15 16">
    <name type="scientific">Nocardia mexicana</name>
    <dbReference type="NCBI Taxonomy" id="279262"/>
    <lineage>
        <taxon>Bacteria</taxon>
        <taxon>Bacillati</taxon>
        <taxon>Actinomycetota</taxon>
        <taxon>Actinomycetes</taxon>
        <taxon>Mycobacteriales</taxon>
        <taxon>Nocardiaceae</taxon>
        <taxon>Nocardia</taxon>
    </lineage>
</organism>
<comment type="similarity">
    <text evidence="3 13">Belongs to the CDP-alcohol phosphatidyltransferase class-I family.</text>
</comment>
<dbReference type="EMBL" id="QQAZ01000023">
    <property type="protein sequence ID" value="RDI42884.1"/>
    <property type="molecule type" value="Genomic_DNA"/>
</dbReference>
<dbReference type="InterPro" id="IPR043130">
    <property type="entry name" value="CDP-OH_PTrfase_TM_dom"/>
</dbReference>
<proteinExistence type="inferred from homology"/>
<evidence type="ECO:0000256" key="13">
    <source>
        <dbReference type="RuleBase" id="RU003750"/>
    </source>
</evidence>
<evidence type="ECO:0000256" key="11">
    <source>
        <dbReference type="ARBA" id="ARBA00023264"/>
    </source>
</evidence>
<keyword evidence="8" id="KW-0443">Lipid metabolism</keyword>
<feature type="transmembrane region" description="Helical" evidence="14">
    <location>
        <begin position="192"/>
        <end position="210"/>
    </location>
</feature>
<dbReference type="InterPro" id="IPR000462">
    <property type="entry name" value="CDP-OH_P_trans"/>
</dbReference>
<reference evidence="15 16" key="1">
    <citation type="submission" date="2018-07" db="EMBL/GenBank/DDBJ databases">
        <title>Genomic Encyclopedia of Type Strains, Phase IV (KMG-IV): sequencing the most valuable type-strain genomes for metagenomic binning, comparative biology and taxonomic classification.</title>
        <authorList>
            <person name="Goeker M."/>
        </authorList>
    </citation>
    <scope>NUCLEOTIDE SEQUENCE [LARGE SCALE GENOMIC DNA]</scope>
    <source>
        <strain evidence="15 16">DSM 44952</strain>
    </source>
</reference>
<keyword evidence="5 13" id="KW-0808">Transferase</keyword>
<name>A0A370GKI3_9NOCA</name>
<dbReference type="Pfam" id="PF01066">
    <property type="entry name" value="CDP-OH_P_transf"/>
    <property type="match status" value="1"/>
</dbReference>
<evidence type="ECO:0000256" key="9">
    <source>
        <dbReference type="ARBA" id="ARBA00023136"/>
    </source>
</evidence>
<evidence type="ECO:0000256" key="6">
    <source>
        <dbReference type="ARBA" id="ARBA00022692"/>
    </source>
</evidence>
<dbReference type="UniPathway" id="UPA00085"/>
<evidence type="ECO:0000256" key="12">
    <source>
        <dbReference type="NCBIfam" id="TIGR00560"/>
    </source>
</evidence>
<evidence type="ECO:0000256" key="3">
    <source>
        <dbReference type="ARBA" id="ARBA00010441"/>
    </source>
</evidence>
<dbReference type="STRING" id="1210089.GCA_001613165_07787"/>
<keyword evidence="10" id="KW-0594">Phospholipid biosynthesis</keyword>
<keyword evidence="4" id="KW-0444">Lipid biosynthesis</keyword>
<comment type="pathway">
    <text evidence="2">Lipid metabolism; phospholipid metabolism.</text>
</comment>
<dbReference type="AlphaFoldDB" id="A0A370GKI3"/>
<evidence type="ECO:0000256" key="10">
    <source>
        <dbReference type="ARBA" id="ARBA00023209"/>
    </source>
</evidence>
<dbReference type="Gene3D" id="1.20.120.1760">
    <property type="match status" value="1"/>
</dbReference>
<sequence length="221" mass="23233">MGVPVSVQSDDMDHVWVETGRARANLVPAAARTVEPSAVPLMNIANILTVARILIVPLFLLALFAAGGHETGWRIVAAALFGVAAITDRIDGQLARKYGLVTDFGKLADPIADKALIGSALIGLSMLGDLAWWITLVICAREIGVTLLRLAVVRRGVIPAGRGGKLKTLVQSLAIAVMVLPLSGMFETAGLLLMYVAVALTVITGLDYVVQAARLRFGPGS</sequence>
<evidence type="ECO:0000256" key="1">
    <source>
        <dbReference type="ARBA" id="ARBA00004141"/>
    </source>
</evidence>
<evidence type="ECO:0000256" key="5">
    <source>
        <dbReference type="ARBA" id="ARBA00022679"/>
    </source>
</evidence>
<dbReference type="InterPro" id="IPR048254">
    <property type="entry name" value="CDP_ALCOHOL_P_TRANSF_CS"/>
</dbReference>
<evidence type="ECO:0000256" key="8">
    <source>
        <dbReference type="ARBA" id="ARBA00023098"/>
    </source>
</evidence>
<dbReference type="PANTHER" id="PTHR14269">
    <property type="entry name" value="CDP-DIACYLGLYCEROL--GLYCEROL-3-PHOSPHATE 3-PHOSPHATIDYLTRANSFERASE-RELATED"/>
    <property type="match status" value="1"/>
</dbReference>
<dbReference type="EC" id="2.7.8.5" evidence="12"/>
<dbReference type="NCBIfam" id="TIGR00560">
    <property type="entry name" value="pgsA"/>
    <property type="match status" value="1"/>
</dbReference>
<comment type="subcellular location">
    <subcellularLocation>
        <location evidence="1">Membrane</location>
        <topology evidence="1">Multi-pass membrane protein</topology>
    </subcellularLocation>
</comment>
<keyword evidence="11" id="KW-1208">Phospholipid metabolism</keyword>
<keyword evidence="16" id="KW-1185">Reference proteome</keyword>
<evidence type="ECO:0000256" key="2">
    <source>
        <dbReference type="ARBA" id="ARBA00005074"/>
    </source>
</evidence>
<dbReference type="GO" id="GO:0016020">
    <property type="term" value="C:membrane"/>
    <property type="evidence" value="ECO:0007669"/>
    <property type="project" value="UniProtKB-SubCell"/>
</dbReference>
<feature type="transmembrane region" description="Helical" evidence="14">
    <location>
        <begin position="44"/>
        <end position="65"/>
    </location>
</feature>
<evidence type="ECO:0000256" key="7">
    <source>
        <dbReference type="ARBA" id="ARBA00022989"/>
    </source>
</evidence>
<evidence type="ECO:0000313" key="16">
    <source>
        <dbReference type="Proteomes" id="UP000255355"/>
    </source>
</evidence>
<comment type="caution">
    <text evidence="15">The sequence shown here is derived from an EMBL/GenBank/DDBJ whole genome shotgun (WGS) entry which is preliminary data.</text>
</comment>
<evidence type="ECO:0000256" key="4">
    <source>
        <dbReference type="ARBA" id="ARBA00022516"/>
    </source>
</evidence>
<dbReference type="InterPro" id="IPR050324">
    <property type="entry name" value="CDP-alcohol_PTase-I"/>
</dbReference>
<dbReference type="GO" id="GO:0046474">
    <property type="term" value="P:glycerophospholipid biosynthetic process"/>
    <property type="evidence" value="ECO:0007669"/>
    <property type="project" value="TreeGrafter"/>
</dbReference>
<accession>A0A370GKI3</accession>
<dbReference type="InterPro" id="IPR004570">
    <property type="entry name" value="Phosphatidylglycerol_P_synth"/>
</dbReference>
<dbReference type="Proteomes" id="UP000255355">
    <property type="component" value="Unassembled WGS sequence"/>
</dbReference>
<dbReference type="PANTHER" id="PTHR14269:SF52">
    <property type="entry name" value="PHOSPHATIDYLGLYCEROPHOSPHATE SYNTHASE-RELATED"/>
    <property type="match status" value="1"/>
</dbReference>
<gene>
    <name evidence="15" type="ORF">DFR68_12314</name>
</gene>
<evidence type="ECO:0000313" key="15">
    <source>
        <dbReference type="EMBL" id="RDI42884.1"/>
    </source>
</evidence>
<evidence type="ECO:0000256" key="14">
    <source>
        <dbReference type="SAM" id="Phobius"/>
    </source>
</evidence>